<dbReference type="OrthoDB" id="442249at2759"/>
<reference evidence="1" key="1">
    <citation type="submission" date="2021-02" db="EMBL/GenBank/DDBJ databases">
        <authorList>
            <person name="Dougan E. K."/>
            <person name="Rhodes N."/>
            <person name="Thang M."/>
            <person name="Chan C."/>
        </authorList>
    </citation>
    <scope>NUCLEOTIDE SEQUENCE</scope>
</reference>
<keyword evidence="2" id="KW-1185">Reference proteome</keyword>
<dbReference type="AlphaFoldDB" id="A0A812N2W2"/>
<proteinExistence type="predicted"/>
<dbReference type="EMBL" id="CAJNIZ010010377">
    <property type="protein sequence ID" value="CAE7299393.1"/>
    <property type="molecule type" value="Genomic_DNA"/>
</dbReference>
<organism evidence="1 2">
    <name type="scientific">Symbiodinium pilosum</name>
    <name type="common">Dinoflagellate</name>
    <dbReference type="NCBI Taxonomy" id="2952"/>
    <lineage>
        <taxon>Eukaryota</taxon>
        <taxon>Sar</taxon>
        <taxon>Alveolata</taxon>
        <taxon>Dinophyceae</taxon>
        <taxon>Suessiales</taxon>
        <taxon>Symbiodiniaceae</taxon>
        <taxon>Symbiodinium</taxon>
    </lineage>
</organism>
<accession>A0A812N2W2</accession>
<comment type="caution">
    <text evidence="1">The sequence shown here is derived from an EMBL/GenBank/DDBJ whole genome shotgun (WGS) entry which is preliminary data.</text>
</comment>
<name>A0A812N2W2_SYMPI</name>
<evidence type="ECO:0000313" key="1">
    <source>
        <dbReference type="EMBL" id="CAE7299393.1"/>
    </source>
</evidence>
<dbReference type="Proteomes" id="UP000649617">
    <property type="component" value="Unassembled WGS sequence"/>
</dbReference>
<protein>
    <submittedName>
        <fullName evidence="1">Uncharacterized protein</fullName>
    </submittedName>
</protein>
<gene>
    <name evidence="1" type="ORF">SPIL2461_LOCUS6758</name>
</gene>
<sequence length="326" mass="36728">MMAMKGDWPILAKVGLMERFFGRKTRSNAANAGGICHLCLGGQDGFPYHDFSAEARWRTTYLRHDPFKGVGPLACLPHHSPMFYRFDVFHCCHKGIMAELAGSALVVLMDLGLAGAGDVPTQLTALYNEMVTFCSRNRIPLHMTDLTRQLVNLMKDADYPCGAWFKGADTSAACRFLEFRYAQLEPQAYTQAIYEAICSANQFLRGLYGHGLWIRASDAQMIQASGLKFVSQYVTAAHHALVLEKTRFKLAPKLHALLHIIQYLRDELATGAQWVQSPIQWSTQQDEDFVGKISKLSLAVSSRTVHAQTMAKYATNFWEHWKDWKS</sequence>
<evidence type="ECO:0000313" key="2">
    <source>
        <dbReference type="Proteomes" id="UP000649617"/>
    </source>
</evidence>